<gene>
    <name evidence="4" type="ORF">HELGO_WM61444</name>
</gene>
<sequence length="440" mass="46890">MKIRTKASMLLTTLGLFSTTLMFGQTTIPNGDFENWQSIGTADEEPTNWSGNKTGSGFANLGPQTCFRESSNPHTGSYCLKLDNGSFFGTPINATATTGRIEAPSSNPTDGYINTLTTNADHNTPFTGRPDSLVGWFRFDQGGTDVGRIQAILHDNFNVSNPDQGGSAAHIISEAAFDLPNGNTAAWTRFAVPFNYNNGSTPEYILLIATASSTIGSANSSTILWVDDLSVVYCTPTAATLNEVVCGTYTAPSGAVFTTSGTYQDTLNAGSNCERSYTINLTVNTVDTSVTASGSMLMANATGATYQWVDCNNGNAPIVGETNSTFTPISNGNYAVEVTENSCTMLSSCYNFVISNVNTLDFSHNLAIYPNPTTGAFTIELGAAYAHLAISITDINGKIVYQTTADQMDVVHLDLDQPAGVYFVSLISETKHTVVKLMKQ</sequence>
<dbReference type="EMBL" id="CACVAQ010000506">
    <property type="protein sequence ID" value="CAA6829629.1"/>
    <property type="molecule type" value="Genomic_DNA"/>
</dbReference>
<evidence type="ECO:0000313" key="4">
    <source>
        <dbReference type="EMBL" id="CAA6829629.1"/>
    </source>
</evidence>
<evidence type="ECO:0000259" key="2">
    <source>
        <dbReference type="Pfam" id="PF13201"/>
    </source>
</evidence>
<proteinExistence type="predicted"/>
<dbReference type="NCBIfam" id="TIGR04183">
    <property type="entry name" value="Por_Secre_tail"/>
    <property type="match status" value="1"/>
</dbReference>
<protein>
    <recommendedName>
        <fullName evidence="5">Secretion system C-terminal sorting domain-containing protein</fullName>
    </recommendedName>
</protein>
<dbReference type="Pfam" id="PF18962">
    <property type="entry name" value="Por_Secre_tail"/>
    <property type="match status" value="1"/>
</dbReference>
<evidence type="ECO:0008006" key="5">
    <source>
        <dbReference type="Google" id="ProtNLM"/>
    </source>
</evidence>
<dbReference type="AlphaFoldDB" id="A0A6S6UCN1"/>
<organism evidence="4">
    <name type="scientific">uncultured Aureispira sp</name>
    <dbReference type="NCBI Taxonomy" id="1331704"/>
    <lineage>
        <taxon>Bacteria</taxon>
        <taxon>Pseudomonadati</taxon>
        <taxon>Bacteroidota</taxon>
        <taxon>Saprospiria</taxon>
        <taxon>Saprospirales</taxon>
        <taxon>Saprospiraceae</taxon>
        <taxon>Aureispira</taxon>
        <taxon>environmental samples</taxon>
    </lineage>
</organism>
<dbReference type="InterPro" id="IPR025112">
    <property type="entry name" value="PCMD"/>
</dbReference>
<reference evidence="4" key="1">
    <citation type="submission" date="2020-01" db="EMBL/GenBank/DDBJ databases">
        <authorList>
            <person name="Meier V. D."/>
            <person name="Meier V D."/>
        </authorList>
    </citation>
    <scope>NUCLEOTIDE SEQUENCE</scope>
    <source>
        <strain evidence="4">HLG_WM_MAG_10</strain>
    </source>
</reference>
<dbReference type="Gene3D" id="2.60.120.890">
    <property type="entry name" value="BT2081, beta-jelly-roll domain"/>
    <property type="match status" value="1"/>
</dbReference>
<dbReference type="Pfam" id="PF13201">
    <property type="entry name" value="PCMD"/>
    <property type="match status" value="1"/>
</dbReference>
<accession>A0A6S6UCN1</accession>
<keyword evidence="1" id="KW-0732">Signal</keyword>
<dbReference type="InterPro" id="IPR038653">
    <property type="entry name" value="Put_CMD_sf"/>
</dbReference>
<feature type="domain" description="Secretion system C-terminal sorting" evidence="3">
    <location>
        <begin position="368"/>
        <end position="437"/>
    </location>
</feature>
<dbReference type="InterPro" id="IPR026444">
    <property type="entry name" value="Secre_tail"/>
</dbReference>
<name>A0A6S6UCN1_9BACT</name>
<evidence type="ECO:0000259" key="3">
    <source>
        <dbReference type="Pfam" id="PF18962"/>
    </source>
</evidence>
<evidence type="ECO:0000256" key="1">
    <source>
        <dbReference type="SAM" id="SignalP"/>
    </source>
</evidence>
<feature type="domain" description="Putative carbohydrate metabolism" evidence="2">
    <location>
        <begin position="46"/>
        <end position="231"/>
    </location>
</feature>
<feature type="chain" id="PRO_5027550809" description="Secretion system C-terminal sorting domain-containing protein" evidence="1">
    <location>
        <begin position="24"/>
        <end position="440"/>
    </location>
</feature>
<feature type="signal peptide" evidence="1">
    <location>
        <begin position="1"/>
        <end position="23"/>
    </location>
</feature>